<dbReference type="SUPFAM" id="SSF56317">
    <property type="entry name" value="Carbon-nitrogen hydrolase"/>
    <property type="match status" value="1"/>
</dbReference>
<name>A0AAD4E6V4_9AGAM</name>
<evidence type="ECO:0000259" key="1">
    <source>
        <dbReference type="PROSITE" id="PS50263"/>
    </source>
</evidence>
<organism evidence="2 3">
    <name type="scientific">Suillus fuscotomentosus</name>
    <dbReference type="NCBI Taxonomy" id="1912939"/>
    <lineage>
        <taxon>Eukaryota</taxon>
        <taxon>Fungi</taxon>
        <taxon>Dikarya</taxon>
        <taxon>Basidiomycota</taxon>
        <taxon>Agaricomycotina</taxon>
        <taxon>Agaricomycetes</taxon>
        <taxon>Agaricomycetidae</taxon>
        <taxon>Boletales</taxon>
        <taxon>Suillineae</taxon>
        <taxon>Suillaceae</taxon>
        <taxon>Suillus</taxon>
    </lineage>
</organism>
<dbReference type="GO" id="GO:0006541">
    <property type="term" value="P:glutamine metabolic process"/>
    <property type="evidence" value="ECO:0007669"/>
    <property type="project" value="TreeGrafter"/>
</dbReference>
<dbReference type="GO" id="GO:0006107">
    <property type="term" value="P:oxaloacetate metabolic process"/>
    <property type="evidence" value="ECO:0007669"/>
    <property type="project" value="TreeGrafter"/>
</dbReference>
<dbReference type="Pfam" id="PF00795">
    <property type="entry name" value="CN_hydrolase"/>
    <property type="match status" value="1"/>
</dbReference>
<protein>
    <recommendedName>
        <fullName evidence="1">CN hydrolase domain-containing protein</fullName>
    </recommendedName>
</protein>
<dbReference type="GeneID" id="64655920"/>
<dbReference type="PANTHER" id="PTHR23088:SF30">
    <property type="entry name" value="OMEGA-AMIDASE NIT2"/>
    <property type="match status" value="1"/>
</dbReference>
<dbReference type="InterPro" id="IPR036526">
    <property type="entry name" value="C-N_Hydrolase_sf"/>
</dbReference>
<feature type="domain" description="CN hydrolase" evidence="1">
    <location>
        <begin position="1"/>
        <end position="87"/>
    </location>
</feature>
<dbReference type="GO" id="GO:0005739">
    <property type="term" value="C:mitochondrion"/>
    <property type="evidence" value="ECO:0007669"/>
    <property type="project" value="TreeGrafter"/>
</dbReference>
<keyword evidence="3" id="KW-1185">Reference proteome</keyword>
<gene>
    <name evidence="2" type="ORF">F5891DRAFT_1031631</name>
</gene>
<evidence type="ECO:0000313" key="2">
    <source>
        <dbReference type="EMBL" id="KAG1900741.1"/>
    </source>
</evidence>
<dbReference type="GO" id="GO:0050152">
    <property type="term" value="F:omega-amidase activity"/>
    <property type="evidence" value="ECO:0007669"/>
    <property type="project" value="TreeGrafter"/>
</dbReference>
<comment type="caution">
    <text evidence="2">The sequence shown here is derived from an EMBL/GenBank/DDBJ whole genome shotgun (WGS) entry which is preliminary data.</text>
</comment>
<dbReference type="PANTHER" id="PTHR23088">
    <property type="entry name" value="NITRILASE-RELATED"/>
    <property type="match status" value="1"/>
</dbReference>
<dbReference type="AlphaFoldDB" id="A0AAD4E6V4"/>
<dbReference type="EMBL" id="JABBWK010000025">
    <property type="protein sequence ID" value="KAG1900741.1"/>
    <property type="molecule type" value="Genomic_DNA"/>
</dbReference>
<proteinExistence type="predicted"/>
<dbReference type="Gene3D" id="3.60.110.10">
    <property type="entry name" value="Carbon-nitrogen hydrolase"/>
    <property type="match status" value="1"/>
</dbReference>
<evidence type="ECO:0000313" key="3">
    <source>
        <dbReference type="Proteomes" id="UP001195769"/>
    </source>
</evidence>
<dbReference type="PROSITE" id="PS50263">
    <property type="entry name" value="CN_HYDROLASE"/>
    <property type="match status" value="1"/>
</dbReference>
<accession>A0AAD4E6V4</accession>
<sequence length="87" mass="9920">MYVDGGALVASHRKIKFKESETLTGGTMANYFDTEFARIGLGLCYDVRFPELAMIAARRGSWLPDLYEKRKTHKLLRLSRHGLSWGI</sequence>
<dbReference type="RefSeq" id="XP_041226317.1">
    <property type="nucleotide sequence ID" value="XM_041361622.1"/>
</dbReference>
<reference evidence="2" key="1">
    <citation type="journal article" date="2020" name="New Phytol.">
        <title>Comparative genomics reveals dynamic genome evolution in host specialist ectomycorrhizal fungi.</title>
        <authorList>
            <person name="Lofgren L.A."/>
            <person name="Nguyen N.H."/>
            <person name="Vilgalys R."/>
            <person name="Ruytinx J."/>
            <person name="Liao H.L."/>
            <person name="Branco S."/>
            <person name="Kuo A."/>
            <person name="LaButti K."/>
            <person name="Lipzen A."/>
            <person name="Andreopoulos W."/>
            <person name="Pangilinan J."/>
            <person name="Riley R."/>
            <person name="Hundley H."/>
            <person name="Na H."/>
            <person name="Barry K."/>
            <person name="Grigoriev I.V."/>
            <person name="Stajich J.E."/>
            <person name="Kennedy P.G."/>
        </authorList>
    </citation>
    <scope>NUCLEOTIDE SEQUENCE</scope>
    <source>
        <strain evidence="2">FC203</strain>
    </source>
</reference>
<dbReference type="Proteomes" id="UP001195769">
    <property type="component" value="Unassembled WGS sequence"/>
</dbReference>
<dbReference type="GO" id="GO:0006528">
    <property type="term" value="P:asparagine metabolic process"/>
    <property type="evidence" value="ECO:0007669"/>
    <property type="project" value="TreeGrafter"/>
</dbReference>
<dbReference type="InterPro" id="IPR003010">
    <property type="entry name" value="C-N_Hydrolase"/>
</dbReference>